<name>G8ZU32_TORDE</name>
<accession>G8ZU32</accession>
<dbReference type="OrthoDB" id="4038005at2759"/>
<proteinExistence type="predicted"/>
<gene>
    <name evidence="1" type="primary">TDEL0D05420</name>
    <name evidence="1" type="ORF">TDEL_0D05420</name>
</gene>
<organism evidence="1 2">
    <name type="scientific">Torulaspora delbrueckii</name>
    <name type="common">Yeast</name>
    <name type="synonym">Candida colliculosa</name>
    <dbReference type="NCBI Taxonomy" id="4950"/>
    <lineage>
        <taxon>Eukaryota</taxon>
        <taxon>Fungi</taxon>
        <taxon>Dikarya</taxon>
        <taxon>Ascomycota</taxon>
        <taxon>Saccharomycotina</taxon>
        <taxon>Saccharomycetes</taxon>
        <taxon>Saccharomycetales</taxon>
        <taxon>Saccharomycetaceae</taxon>
        <taxon>Torulaspora</taxon>
    </lineage>
</organism>
<dbReference type="FunCoup" id="G8ZU32">
    <property type="interactions" value="61"/>
</dbReference>
<dbReference type="InParanoid" id="G8ZU32"/>
<dbReference type="EMBL" id="HE616745">
    <property type="protein sequence ID" value="CCE92126.1"/>
    <property type="molecule type" value="Genomic_DNA"/>
</dbReference>
<protein>
    <submittedName>
        <fullName evidence="1">Uncharacterized protein</fullName>
    </submittedName>
</protein>
<dbReference type="GeneID" id="11503493"/>
<sequence>MLLSDGLIPLRVIRMKSEEESLPSLPPEEFYRGIADENLARCQNCCFVLYCMSKVQLDLEMIDDDCQSFELFKDCYNRNKSMGRRLQLQNYFSVKSSKRPLDQDLGDVWDGTTVLSVKAEGDSNVSEMSIYPKIMIFGKSNEFLDTKRHIKAYQHRFQLVLEKHNSGKLPHLHANWLKLIESYVEFVFRDLTIKWCQWLHSIRAVGQRHSVRTSLDRLLPKMCKQFWNYHFLFQHSLRRSIGSLSSMLTRRACVLAKNLNEEARSSVSFGLWLDSVNGILIFANGSATANGITYDNTVTPTCGICLDQVPPHIVTKKLLLFLNFAIIESFMDEIR</sequence>
<evidence type="ECO:0000313" key="2">
    <source>
        <dbReference type="Proteomes" id="UP000005627"/>
    </source>
</evidence>
<dbReference type="HOGENOM" id="CLU_861098_0_0_1"/>
<evidence type="ECO:0000313" key="1">
    <source>
        <dbReference type="EMBL" id="CCE92126.1"/>
    </source>
</evidence>
<dbReference type="RefSeq" id="XP_003681337.1">
    <property type="nucleotide sequence ID" value="XM_003681289.1"/>
</dbReference>
<reference evidence="1 2" key="1">
    <citation type="journal article" date="2011" name="Proc. Natl. Acad. Sci. U.S.A.">
        <title>Evolutionary erosion of yeast sex chromosomes by mating-type switching accidents.</title>
        <authorList>
            <person name="Gordon J.L."/>
            <person name="Armisen D."/>
            <person name="Proux-Wera E."/>
            <person name="Oheigeartaigh S.S."/>
            <person name="Byrne K.P."/>
            <person name="Wolfe K.H."/>
        </authorList>
    </citation>
    <scope>NUCLEOTIDE SEQUENCE [LARGE SCALE GENOMIC DNA]</scope>
    <source>
        <strain evidence="2">ATCC 10662 / CBS 1146 / NBRC 0425 / NCYC 2629 / NRRL Y-866</strain>
    </source>
</reference>
<keyword evidence="2" id="KW-1185">Reference proteome</keyword>
<dbReference type="KEGG" id="tdl:TDEL_0D05420"/>
<dbReference type="Proteomes" id="UP000005627">
    <property type="component" value="Chromosome 4"/>
</dbReference>
<dbReference type="eggNOG" id="ENOG502S4WZ">
    <property type="taxonomic scope" value="Eukaryota"/>
</dbReference>
<dbReference type="AlphaFoldDB" id="G8ZU32"/>